<keyword evidence="9" id="KW-1185">Reference proteome</keyword>
<protein>
    <submittedName>
        <fullName evidence="8">4 iron, 4 sulfur cluster binding</fullName>
    </submittedName>
</protein>
<keyword evidence="5" id="KW-1278">Translocase</keyword>
<dbReference type="Proteomes" id="UP000076837">
    <property type="component" value="Unassembled WGS sequence"/>
</dbReference>
<evidence type="ECO:0000256" key="4">
    <source>
        <dbReference type="ARBA" id="ARBA00022723"/>
    </source>
</evidence>
<comment type="caution">
    <text evidence="8">The sequence shown here is derived from an EMBL/GenBank/DDBJ whole genome shotgun (WGS) entry which is preliminary data.</text>
</comment>
<dbReference type="InterPro" id="IPR010226">
    <property type="entry name" value="NADH_quinone_OxRdtase_chainI"/>
</dbReference>
<accession>A0A163M186</accession>
<dbReference type="InterPro" id="IPR017896">
    <property type="entry name" value="4Fe4S_Fe-S-bd"/>
</dbReference>
<reference evidence="8 9" key="1">
    <citation type="journal article" date="2016" name="Sci. Rep.">
        <title>Draft genome sequencing and secretome analysis of fungal phytopathogen Ascochyta rabiei provides insight into the necrotrophic effector repertoire.</title>
        <authorList>
            <person name="Verma S."/>
            <person name="Gazara R.K."/>
            <person name="Nizam S."/>
            <person name="Parween S."/>
            <person name="Chattopadhyay D."/>
            <person name="Verma P.K."/>
        </authorList>
    </citation>
    <scope>NUCLEOTIDE SEQUENCE [LARGE SCALE GENOMIC DNA]</scope>
    <source>
        <strain evidence="8 9">ArDII</strain>
    </source>
</reference>
<evidence type="ECO:0000256" key="3">
    <source>
        <dbReference type="ARBA" id="ARBA00022485"/>
    </source>
</evidence>
<keyword evidence="7" id="KW-0411">Iron-sulfur</keyword>
<dbReference type="NCBIfam" id="TIGR01971">
    <property type="entry name" value="NuoI"/>
    <property type="match status" value="1"/>
</dbReference>
<dbReference type="PROSITE" id="PS00198">
    <property type="entry name" value="4FE4S_FER_1"/>
    <property type="match status" value="1"/>
</dbReference>
<dbReference type="InterPro" id="IPR017900">
    <property type="entry name" value="4Fe4S_Fe_S_CS"/>
</dbReference>
<keyword evidence="6" id="KW-0408">Iron</keyword>
<keyword evidence="4" id="KW-0479">Metal-binding</keyword>
<evidence type="ECO:0000313" key="9">
    <source>
        <dbReference type="Proteomes" id="UP000076837"/>
    </source>
</evidence>
<name>A0A163M186_DIDRA</name>
<dbReference type="GO" id="GO:0032981">
    <property type="term" value="P:mitochondrial respiratory chain complex I assembly"/>
    <property type="evidence" value="ECO:0007669"/>
    <property type="project" value="TreeGrafter"/>
</dbReference>
<gene>
    <name evidence="8" type="ORF">ST47_g550</name>
</gene>
<sequence length="229" mass="25680">MASTKPLTMLARGPSATALLRHSQFSPRFASPATVALFSTTFARAATPAGPPPPGFRLPPQKKWDEGESALDKAGKYFLLMEMFRGMYVSLEQFFRPPFTIYYPFEKGPVSPRFRGEHALRRYPTGEERCIACKLCEAICPAQAITIEAEERMDGSRRTTRYDIDMTKCIYCGLCQESCPVDAIVEGPNTEYATETREELLYNKEKLLANGDKWEPEIAAAARADAPYR</sequence>
<dbReference type="PROSITE" id="PS51379">
    <property type="entry name" value="4FE4S_FER_2"/>
    <property type="match status" value="2"/>
</dbReference>
<dbReference type="GO" id="GO:0006120">
    <property type="term" value="P:mitochondrial electron transport, NADH to ubiquinone"/>
    <property type="evidence" value="ECO:0007669"/>
    <property type="project" value="TreeGrafter"/>
</dbReference>
<dbReference type="PANTHER" id="PTHR10849:SF20">
    <property type="entry name" value="NADH DEHYDROGENASE [UBIQUINONE] IRON-SULFUR PROTEIN 8, MITOCHONDRIAL"/>
    <property type="match status" value="1"/>
</dbReference>
<dbReference type="PANTHER" id="PTHR10849">
    <property type="entry name" value="NADH DEHYDROGENASE UBIQUINONE IRON-SULFUR PROTEIN 8, MITOCHONDRIAL"/>
    <property type="match status" value="1"/>
</dbReference>
<dbReference type="Gene3D" id="3.30.70.3270">
    <property type="match status" value="1"/>
</dbReference>
<proteinExistence type="inferred from homology"/>
<dbReference type="GO" id="GO:0046872">
    <property type="term" value="F:metal ion binding"/>
    <property type="evidence" value="ECO:0007669"/>
    <property type="project" value="UniProtKB-KW"/>
</dbReference>
<dbReference type="NCBIfam" id="NF004538">
    <property type="entry name" value="PRK05888.1-4"/>
    <property type="match status" value="1"/>
</dbReference>
<dbReference type="GO" id="GO:0051539">
    <property type="term" value="F:4 iron, 4 sulfur cluster binding"/>
    <property type="evidence" value="ECO:0007669"/>
    <property type="project" value="UniProtKB-KW"/>
</dbReference>
<evidence type="ECO:0000256" key="5">
    <source>
        <dbReference type="ARBA" id="ARBA00022967"/>
    </source>
</evidence>
<evidence type="ECO:0000256" key="6">
    <source>
        <dbReference type="ARBA" id="ARBA00023004"/>
    </source>
</evidence>
<dbReference type="GO" id="GO:0003954">
    <property type="term" value="F:NADH dehydrogenase activity"/>
    <property type="evidence" value="ECO:0007669"/>
    <property type="project" value="TreeGrafter"/>
</dbReference>
<dbReference type="Pfam" id="PF12838">
    <property type="entry name" value="Fer4_7"/>
    <property type="match status" value="1"/>
</dbReference>
<dbReference type="FunFam" id="3.30.70.3270:FF:000001">
    <property type="entry name" value="NADH-quinone oxidoreductase subunit I 1"/>
    <property type="match status" value="1"/>
</dbReference>
<dbReference type="GO" id="GO:0016020">
    <property type="term" value="C:membrane"/>
    <property type="evidence" value="ECO:0007669"/>
    <property type="project" value="InterPro"/>
</dbReference>
<evidence type="ECO:0000256" key="2">
    <source>
        <dbReference type="ARBA" id="ARBA00010277"/>
    </source>
</evidence>
<dbReference type="EMBL" id="JYNV01000023">
    <property type="protein sequence ID" value="KZM28307.1"/>
    <property type="molecule type" value="Genomic_DNA"/>
</dbReference>
<dbReference type="HAMAP" id="MF_01351">
    <property type="entry name" value="NDH1_NuoI"/>
    <property type="match status" value="1"/>
</dbReference>
<evidence type="ECO:0000313" key="8">
    <source>
        <dbReference type="EMBL" id="KZM28307.1"/>
    </source>
</evidence>
<dbReference type="AlphaFoldDB" id="A0A163M186"/>
<comment type="cofactor">
    <cofactor evidence="1">
        <name>[4Fe-4S] cluster</name>
        <dbReference type="ChEBI" id="CHEBI:49883"/>
    </cofactor>
</comment>
<dbReference type="SUPFAM" id="SSF54862">
    <property type="entry name" value="4Fe-4S ferredoxins"/>
    <property type="match status" value="1"/>
</dbReference>
<evidence type="ECO:0000256" key="7">
    <source>
        <dbReference type="ARBA" id="ARBA00023014"/>
    </source>
</evidence>
<dbReference type="OrthoDB" id="204405at2759"/>
<dbReference type="STRING" id="5454.A0A163M186"/>
<dbReference type="GO" id="GO:0005739">
    <property type="term" value="C:mitochondrion"/>
    <property type="evidence" value="ECO:0007669"/>
    <property type="project" value="UniProtKB-ARBA"/>
</dbReference>
<comment type="similarity">
    <text evidence="2">Belongs to the complex I 23 kDa subunit family.</text>
</comment>
<organism evidence="8 9">
    <name type="scientific">Didymella rabiei</name>
    <name type="common">Chickpea ascochyta blight fungus</name>
    <name type="synonym">Mycosphaerella rabiei</name>
    <dbReference type="NCBI Taxonomy" id="5454"/>
    <lineage>
        <taxon>Eukaryota</taxon>
        <taxon>Fungi</taxon>
        <taxon>Dikarya</taxon>
        <taxon>Ascomycota</taxon>
        <taxon>Pezizomycotina</taxon>
        <taxon>Dothideomycetes</taxon>
        <taxon>Pleosporomycetidae</taxon>
        <taxon>Pleosporales</taxon>
        <taxon>Pleosporineae</taxon>
        <taxon>Didymellaceae</taxon>
        <taxon>Ascochyta</taxon>
    </lineage>
</organism>
<keyword evidence="3" id="KW-0004">4Fe-4S</keyword>
<evidence type="ECO:0000256" key="1">
    <source>
        <dbReference type="ARBA" id="ARBA00001966"/>
    </source>
</evidence>
<dbReference type="NCBIfam" id="NF004539">
    <property type="entry name" value="PRK05888.1-5"/>
    <property type="match status" value="1"/>
</dbReference>